<feature type="transmembrane region" description="Helical" evidence="1">
    <location>
        <begin position="148"/>
        <end position="170"/>
    </location>
</feature>
<feature type="transmembrane region" description="Helical" evidence="1">
    <location>
        <begin position="182"/>
        <end position="203"/>
    </location>
</feature>
<evidence type="ECO:0000259" key="2">
    <source>
        <dbReference type="Pfam" id="PF00892"/>
    </source>
</evidence>
<dbReference type="Proteomes" id="UP000824366">
    <property type="component" value="Chromosome"/>
</dbReference>
<evidence type="ECO:0000313" key="4">
    <source>
        <dbReference type="Proteomes" id="UP000824366"/>
    </source>
</evidence>
<organism evidence="3 4">
    <name type="scientific">Rhodoferax lithotrophicus</name>
    <dbReference type="NCBI Taxonomy" id="2798804"/>
    <lineage>
        <taxon>Bacteria</taxon>
        <taxon>Pseudomonadati</taxon>
        <taxon>Pseudomonadota</taxon>
        <taxon>Betaproteobacteria</taxon>
        <taxon>Burkholderiales</taxon>
        <taxon>Comamonadaceae</taxon>
        <taxon>Rhodoferax</taxon>
    </lineage>
</organism>
<dbReference type="EMBL" id="AP024238">
    <property type="protein sequence ID" value="BCO29567.1"/>
    <property type="molecule type" value="Genomic_DNA"/>
</dbReference>
<feature type="domain" description="EamA" evidence="2">
    <location>
        <begin position="153"/>
        <end position="278"/>
    </location>
</feature>
<feature type="transmembrane region" description="Helical" evidence="1">
    <location>
        <begin position="126"/>
        <end position="142"/>
    </location>
</feature>
<keyword evidence="1" id="KW-0812">Transmembrane</keyword>
<dbReference type="SUPFAM" id="SSF103481">
    <property type="entry name" value="Multidrug resistance efflux transporter EmrE"/>
    <property type="match status" value="2"/>
</dbReference>
<dbReference type="RefSeq" id="WP_223905714.1">
    <property type="nucleotide sequence ID" value="NZ_AP024238.1"/>
</dbReference>
<gene>
    <name evidence="3" type="ORF">MIZ03_4490</name>
</gene>
<protein>
    <submittedName>
        <fullName evidence="3">Riboflavin transporter</fullName>
    </submittedName>
</protein>
<feature type="transmembrane region" description="Helical" evidence="1">
    <location>
        <begin position="75"/>
        <end position="94"/>
    </location>
</feature>
<dbReference type="InterPro" id="IPR037185">
    <property type="entry name" value="EmrE-like"/>
</dbReference>
<dbReference type="InterPro" id="IPR000620">
    <property type="entry name" value="EamA_dom"/>
</dbReference>
<keyword evidence="1" id="KW-1133">Transmembrane helix</keyword>
<dbReference type="PANTHER" id="PTHR22911">
    <property type="entry name" value="ACYL-MALONYL CONDENSING ENZYME-RELATED"/>
    <property type="match status" value="1"/>
</dbReference>
<keyword evidence="4" id="KW-1185">Reference proteome</keyword>
<reference evidence="3 4" key="1">
    <citation type="journal article" date="2021" name="Microbiol. Spectr.">
        <title>A Single Bacterium Capable of Oxidation and Reduction of Iron at Circumneutral pH.</title>
        <authorList>
            <person name="Kato S."/>
            <person name="Ohkuma M."/>
        </authorList>
    </citation>
    <scope>NUCLEOTIDE SEQUENCE [LARGE SCALE GENOMIC DNA]</scope>
    <source>
        <strain evidence="3 4">MIZ03</strain>
    </source>
</reference>
<sequence>MSFWRSRQGAGIALIVLAALIFASMDTTTKYVTRVIPVLMLLWFRYVFQVLSTLAVRYPLQKAELFHTRNLRFQLLRGGLLLITTGCSFFGLQHLPVGEFTAMMMLSPLVATAMSAWFLKTHVARLRWWLMAGGLLGVLLVVRPGGQLFGWALVFPVGLVTSYAWFQVLTSRMSGEENPYTTHLYTGLVGTLVMSLVLVLTGWKPELLLSYWHWFLLVGCLGTLGHLMLIRAYMCASAPVLTPYLYSQIGFAMLGGWLVFAHVPDLWAWAGICVIAASGVGNTLLTMREVSRLGRGD</sequence>
<dbReference type="Pfam" id="PF00892">
    <property type="entry name" value="EamA"/>
    <property type="match status" value="2"/>
</dbReference>
<feature type="transmembrane region" description="Helical" evidence="1">
    <location>
        <begin position="209"/>
        <end position="229"/>
    </location>
</feature>
<feature type="transmembrane region" description="Helical" evidence="1">
    <location>
        <begin position="241"/>
        <end position="260"/>
    </location>
</feature>
<name>A0ABM7MT33_9BURK</name>
<keyword evidence="1" id="KW-0472">Membrane</keyword>
<feature type="transmembrane region" description="Helical" evidence="1">
    <location>
        <begin position="266"/>
        <end position="285"/>
    </location>
</feature>
<evidence type="ECO:0000256" key="1">
    <source>
        <dbReference type="SAM" id="Phobius"/>
    </source>
</evidence>
<proteinExistence type="predicted"/>
<dbReference type="PANTHER" id="PTHR22911:SF103">
    <property type="entry name" value="BLR2811 PROTEIN"/>
    <property type="match status" value="1"/>
</dbReference>
<feature type="domain" description="EamA" evidence="2">
    <location>
        <begin position="10"/>
        <end position="142"/>
    </location>
</feature>
<feature type="transmembrane region" description="Helical" evidence="1">
    <location>
        <begin position="35"/>
        <end position="54"/>
    </location>
</feature>
<evidence type="ECO:0000313" key="3">
    <source>
        <dbReference type="EMBL" id="BCO29567.1"/>
    </source>
</evidence>
<accession>A0ABM7MT33</accession>
<feature type="transmembrane region" description="Helical" evidence="1">
    <location>
        <begin position="100"/>
        <end position="119"/>
    </location>
</feature>